<evidence type="ECO:0000256" key="4">
    <source>
        <dbReference type="ARBA" id="ARBA00022989"/>
    </source>
</evidence>
<reference evidence="7 8" key="1">
    <citation type="journal article" date="2024" name="G3 (Bethesda)">
        <title>Genome assembly of Hibiscus sabdariffa L. provides insights into metabolisms of medicinal natural products.</title>
        <authorList>
            <person name="Kim T."/>
        </authorList>
    </citation>
    <scope>NUCLEOTIDE SEQUENCE [LARGE SCALE GENOMIC DNA]</scope>
    <source>
        <strain evidence="7">TK-2024</strain>
        <tissue evidence="7">Old leaves</tissue>
    </source>
</reference>
<evidence type="ECO:0000256" key="3">
    <source>
        <dbReference type="ARBA" id="ARBA00022692"/>
    </source>
</evidence>
<evidence type="ECO:0000256" key="6">
    <source>
        <dbReference type="SAM" id="Phobius"/>
    </source>
</evidence>
<comment type="caution">
    <text evidence="7">The sequence shown here is derived from an EMBL/GenBank/DDBJ whole genome shotgun (WGS) entry which is preliminary data.</text>
</comment>
<evidence type="ECO:0000256" key="2">
    <source>
        <dbReference type="ARBA" id="ARBA00009530"/>
    </source>
</evidence>
<dbReference type="InterPro" id="IPR000612">
    <property type="entry name" value="PMP3"/>
</dbReference>
<keyword evidence="5 6" id="KW-0472">Membrane</keyword>
<evidence type="ECO:0000313" key="7">
    <source>
        <dbReference type="EMBL" id="KAK8980926.1"/>
    </source>
</evidence>
<dbReference type="PANTHER" id="PTHR21659">
    <property type="entry name" value="HYDROPHOBIC PROTEIN RCI2 LOW TEMPERATURE AND SALT RESPONSIVE PROTEIN LTI6 -RELATED"/>
    <property type="match status" value="1"/>
</dbReference>
<proteinExistence type="inferred from homology"/>
<keyword evidence="4 6" id="KW-1133">Transmembrane helix</keyword>
<dbReference type="EMBL" id="JBBPBN010000090">
    <property type="protein sequence ID" value="KAK8980926.1"/>
    <property type="molecule type" value="Genomic_DNA"/>
</dbReference>
<accession>A0ABR2NXY2</accession>
<name>A0ABR2NXY2_9ROSI</name>
<sequence>MVIMFPQHLGAGSIKAKEYCKNTSGHGKEEKKEAECLDILLAIFVPPAGIYKKEGCTDRFWVNVVLTVLGIAPGSIHAVISISSN</sequence>
<gene>
    <name evidence="7" type="ORF">V6N11_059619</name>
</gene>
<feature type="transmembrane region" description="Helical" evidence="6">
    <location>
        <begin position="60"/>
        <end position="80"/>
    </location>
</feature>
<dbReference type="PANTHER" id="PTHR21659:SF120">
    <property type="entry name" value="HYDROPHOBIC PROTEIN LTI6B"/>
    <property type="match status" value="1"/>
</dbReference>
<protein>
    <recommendedName>
        <fullName evidence="9">Plasma membrane proteolipid 3</fullName>
    </recommendedName>
</protein>
<evidence type="ECO:0008006" key="9">
    <source>
        <dbReference type="Google" id="ProtNLM"/>
    </source>
</evidence>
<keyword evidence="3 6" id="KW-0812">Transmembrane</keyword>
<dbReference type="PROSITE" id="PS01309">
    <property type="entry name" value="UPF0057"/>
    <property type="match status" value="1"/>
</dbReference>
<comment type="subcellular location">
    <subcellularLocation>
        <location evidence="1">Membrane</location>
    </subcellularLocation>
</comment>
<organism evidence="7 8">
    <name type="scientific">Hibiscus sabdariffa</name>
    <name type="common">roselle</name>
    <dbReference type="NCBI Taxonomy" id="183260"/>
    <lineage>
        <taxon>Eukaryota</taxon>
        <taxon>Viridiplantae</taxon>
        <taxon>Streptophyta</taxon>
        <taxon>Embryophyta</taxon>
        <taxon>Tracheophyta</taxon>
        <taxon>Spermatophyta</taxon>
        <taxon>Magnoliopsida</taxon>
        <taxon>eudicotyledons</taxon>
        <taxon>Gunneridae</taxon>
        <taxon>Pentapetalae</taxon>
        <taxon>rosids</taxon>
        <taxon>malvids</taxon>
        <taxon>Malvales</taxon>
        <taxon>Malvaceae</taxon>
        <taxon>Malvoideae</taxon>
        <taxon>Hibiscus</taxon>
    </lineage>
</organism>
<keyword evidence="8" id="KW-1185">Reference proteome</keyword>
<evidence type="ECO:0000256" key="1">
    <source>
        <dbReference type="ARBA" id="ARBA00004370"/>
    </source>
</evidence>
<evidence type="ECO:0000313" key="8">
    <source>
        <dbReference type="Proteomes" id="UP001396334"/>
    </source>
</evidence>
<dbReference type="Pfam" id="PF01679">
    <property type="entry name" value="Pmp3"/>
    <property type="match status" value="1"/>
</dbReference>
<comment type="similarity">
    <text evidence="2">Belongs to the UPF0057 (PMP3) family.</text>
</comment>
<evidence type="ECO:0000256" key="5">
    <source>
        <dbReference type="ARBA" id="ARBA00023136"/>
    </source>
</evidence>
<dbReference type="Proteomes" id="UP001396334">
    <property type="component" value="Unassembled WGS sequence"/>
</dbReference>